<dbReference type="Pfam" id="PF13621">
    <property type="entry name" value="Cupin_8"/>
    <property type="match status" value="1"/>
</dbReference>
<evidence type="ECO:0000256" key="1">
    <source>
        <dbReference type="SAM" id="MobiDB-lite"/>
    </source>
</evidence>
<dbReference type="EMBL" id="MU004521">
    <property type="protein sequence ID" value="KAF2648796.1"/>
    <property type="molecule type" value="Genomic_DNA"/>
</dbReference>
<protein>
    <submittedName>
        <fullName evidence="3">Clavaminate synthase-like protein</fullName>
    </submittedName>
</protein>
<dbReference type="InterPro" id="IPR041667">
    <property type="entry name" value="Cupin_8"/>
</dbReference>
<evidence type="ECO:0000313" key="4">
    <source>
        <dbReference type="Proteomes" id="UP000799324"/>
    </source>
</evidence>
<name>A0A6A6SLU7_9PLEO</name>
<feature type="compositionally biased region" description="Low complexity" evidence="1">
    <location>
        <begin position="81"/>
        <end position="105"/>
    </location>
</feature>
<gene>
    <name evidence="3" type="ORF">K491DRAFT_698631</name>
</gene>
<feature type="domain" description="JmjC" evidence="2">
    <location>
        <begin position="111"/>
        <end position="368"/>
    </location>
</feature>
<feature type="region of interest" description="Disordered" evidence="1">
    <location>
        <begin position="381"/>
        <end position="426"/>
    </location>
</feature>
<dbReference type="PROSITE" id="PS51184">
    <property type="entry name" value="JMJC"/>
    <property type="match status" value="1"/>
</dbReference>
<feature type="compositionally biased region" description="Polar residues" evidence="1">
    <location>
        <begin position="217"/>
        <end position="232"/>
    </location>
</feature>
<evidence type="ECO:0000259" key="2">
    <source>
        <dbReference type="PROSITE" id="PS51184"/>
    </source>
</evidence>
<feature type="region of interest" description="Disordered" evidence="1">
    <location>
        <begin position="269"/>
        <end position="310"/>
    </location>
</feature>
<reference evidence="3" key="1">
    <citation type="journal article" date="2020" name="Stud. Mycol.">
        <title>101 Dothideomycetes genomes: a test case for predicting lifestyles and emergence of pathogens.</title>
        <authorList>
            <person name="Haridas S."/>
            <person name="Albert R."/>
            <person name="Binder M."/>
            <person name="Bloem J."/>
            <person name="Labutti K."/>
            <person name="Salamov A."/>
            <person name="Andreopoulos B."/>
            <person name="Baker S."/>
            <person name="Barry K."/>
            <person name="Bills G."/>
            <person name="Bluhm B."/>
            <person name="Cannon C."/>
            <person name="Castanera R."/>
            <person name="Culley D."/>
            <person name="Daum C."/>
            <person name="Ezra D."/>
            <person name="Gonzalez J."/>
            <person name="Henrissat B."/>
            <person name="Kuo A."/>
            <person name="Liang C."/>
            <person name="Lipzen A."/>
            <person name="Lutzoni F."/>
            <person name="Magnuson J."/>
            <person name="Mondo S."/>
            <person name="Nolan M."/>
            <person name="Ohm R."/>
            <person name="Pangilinan J."/>
            <person name="Park H.-J."/>
            <person name="Ramirez L."/>
            <person name="Alfaro M."/>
            <person name="Sun H."/>
            <person name="Tritt A."/>
            <person name="Yoshinaga Y."/>
            <person name="Zwiers L.-H."/>
            <person name="Turgeon B."/>
            <person name="Goodwin S."/>
            <person name="Spatafora J."/>
            <person name="Crous P."/>
            <person name="Grigoriev I."/>
        </authorList>
    </citation>
    <scope>NUCLEOTIDE SEQUENCE</scope>
    <source>
        <strain evidence="3">CBS 122681</strain>
    </source>
</reference>
<dbReference type="SUPFAM" id="SSF51197">
    <property type="entry name" value="Clavaminate synthase-like"/>
    <property type="match status" value="1"/>
</dbReference>
<dbReference type="PANTHER" id="PTHR12461:SF99">
    <property type="entry name" value="BIFUNCTIONAL PEPTIDASE AND (3S)-LYSYL HYDROXYLASE JMJD7"/>
    <property type="match status" value="1"/>
</dbReference>
<evidence type="ECO:0000313" key="3">
    <source>
        <dbReference type="EMBL" id="KAF2648796.1"/>
    </source>
</evidence>
<feature type="region of interest" description="Disordered" evidence="1">
    <location>
        <begin position="81"/>
        <end position="113"/>
    </location>
</feature>
<organism evidence="3 4">
    <name type="scientific">Lophiostoma macrostomum CBS 122681</name>
    <dbReference type="NCBI Taxonomy" id="1314788"/>
    <lineage>
        <taxon>Eukaryota</taxon>
        <taxon>Fungi</taxon>
        <taxon>Dikarya</taxon>
        <taxon>Ascomycota</taxon>
        <taxon>Pezizomycotina</taxon>
        <taxon>Dothideomycetes</taxon>
        <taxon>Pleosporomycetidae</taxon>
        <taxon>Pleosporales</taxon>
        <taxon>Lophiostomataceae</taxon>
        <taxon>Lophiostoma</taxon>
    </lineage>
</organism>
<proteinExistence type="predicted"/>
<dbReference type="Gene3D" id="2.60.120.10">
    <property type="entry name" value="Jelly Rolls"/>
    <property type="match status" value="2"/>
</dbReference>
<sequence>MRHVSQNRPFVIRRGASKWPACRKWNADYLRSVMGDAPVNVAITPHGNADSVLSLKSPDGKELLLFVKPYETQEPFSAALSSIQSQSQCQHPSHPSSSSSSSSPSPSAPPVRYLQTQNDNLRAEFLPLFADVPPSIPFARIALGQDPDAINFWLGNASSVTALHKDNYENVYVQVLGQKHFVLLPPVESACVNEQAVLSATYKPRSGSGLRRGDSGPASTSTPTPNPDSDSASLEVGARNGKEEVQAEGEYRLSASDLIPHIDTPRTYTPFATWDPDSSSSPYPSSSPNTSPSPSSFPSPNMSSHPTKFSNLSRPLRVTLNPSDMLYLPALWYHKVSQSCSDEGICCAVNYWYDVDFGGGFWSMAGFVRGVAGLSLRGQDGVEYKSREDQGEEEEQDGKRDEEEQGQEQEDAAPPAPPHSIQEYKN</sequence>
<dbReference type="InterPro" id="IPR014710">
    <property type="entry name" value="RmlC-like_jellyroll"/>
</dbReference>
<dbReference type="AlphaFoldDB" id="A0A6A6SLU7"/>
<accession>A0A6A6SLU7</accession>
<feature type="compositionally biased region" description="Low complexity" evidence="1">
    <location>
        <begin position="276"/>
        <end position="306"/>
    </location>
</feature>
<feature type="region of interest" description="Disordered" evidence="1">
    <location>
        <begin position="203"/>
        <end position="235"/>
    </location>
</feature>
<dbReference type="InterPro" id="IPR003347">
    <property type="entry name" value="JmjC_dom"/>
</dbReference>
<keyword evidence="4" id="KW-1185">Reference proteome</keyword>
<dbReference type="OrthoDB" id="415358at2759"/>
<dbReference type="Proteomes" id="UP000799324">
    <property type="component" value="Unassembled WGS sequence"/>
</dbReference>
<dbReference type="PANTHER" id="PTHR12461">
    <property type="entry name" value="HYPOXIA-INDUCIBLE FACTOR 1 ALPHA INHIBITOR-RELATED"/>
    <property type="match status" value="1"/>
</dbReference>
<dbReference type="SMART" id="SM00558">
    <property type="entry name" value="JmjC"/>
    <property type="match status" value="1"/>
</dbReference>